<feature type="region of interest" description="Disordered" evidence="4">
    <location>
        <begin position="374"/>
        <end position="395"/>
    </location>
</feature>
<keyword evidence="7" id="KW-1185">Reference proteome</keyword>
<gene>
    <name evidence="6" type="primary">TDEL0C03270</name>
    <name evidence="6" type="ORF">TDEL_0C03270</name>
</gene>
<dbReference type="OrthoDB" id="2123378at2759"/>
<evidence type="ECO:0000259" key="5">
    <source>
        <dbReference type="PROSITE" id="PS50003"/>
    </source>
</evidence>
<dbReference type="GO" id="GO:0097271">
    <property type="term" value="P:protein localization to bud neck"/>
    <property type="evidence" value="ECO:0007669"/>
    <property type="project" value="EnsemblFungi"/>
</dbReference>
<evidence type="ECO:0000256" key="4">
    <source>
        <dbReference type="SAM" id="MobiDB-lite"/>
    </source>
</evidence>
<feature type="region of interest" description="Disordered" evidence="4">
    <location>
        <begin position="447"/>
        <end position="583"/>
    </location>
</feature>
<evidence type="ECO:0000256" key="3">
    <source>
        <dbReference type="SAM" id="Coils"/>
    </source>
</evidence>
<dbReference type="GO" id="GO:0007120">
    <property type="term" value="P:axial cellular bud site selection"/>
    <property type="evidence" value="ECO:0007669"/>
    <property type="project" value="EnsemblFungi"/>
</dbReference>
<dbReference type="InterPro" id="IPR011993">
    <property type="entry name" value="PH-like_dom_sf"/>
</dbReference>
<evidence type="ECO:0000313" key="7">
    <source>
        <dbReference type="Proteomes" id="UP000005627"/>
    </source>
</evidence>
<dbReference type="SUPFAM" id="SSF50729">
    <property type="entry name" value="PH domain-like"/>
    <property type="match status" value="1"/>
</dbReference>
<dbReference type="Gene3D" id="2.30.29.30">
    <property type="entry name" value="Pleckstrin-homology domain (PH domain)/Phosphotyrosine-binding domain (PTB)"/>
    <property type="match status" value="1"/>
</dbReference>
<dbReference type="PANTHER" id="PTHR36100">
    <property type="entry name" value="BUD SITE SELECTION PROTEIN 4"/>
    <property type="match status" value="1"/>
</dbReference>
<accession>G8ZRS4</accession>
<feature type="compositionally biased region" description="Basic and acidic residues" evidence="4">
    <location>
        <begin position="947"/>
        <end position="956"/>
    </location>
</feature>
<dbReference type="Proteomes" id="UP000005627">
    <property type="component" value="Chromosome 3"/>
</dbReference>
<dbReference type="GO" id="GO:0005525">
    <property type="term" value="F:GTP binding"/>
    <property type="evidence" value="ECO:0007669"/>
    <property type="project" value="EnsemblFungi"/>
</dbReference>
<dbReference type="InterPro" id="IPR001849">
    <property type="entry name" value="PH_domain"/>
</dbReference>
<feature type="region of interest" description="Disordered" evidence="4">
    <location>
        <begin position="74"/>
        <end position="93"/>
    </location>
</feature>
<dbReference type="InterPro" id="IPR052007">
    <property type="entry name" value="Bud4"/>
</dbReference>
<feature type="compositionally biased region" description="Basic and acidic residues" evidence="4">
    <location>
        <begin position="32"/>
        <end position="42"/>
    </location>
</feature>
<dbReference type="RefSeq" id="XP_003680427.1">
    <property type="nucleotide sequence ID" value="XM_003680379.1"/>
</dbReference>
<dbReference type="PANTHER" id="PTHR36100:SF1">
    <property type="entry name" value="BUD SITE SELECTION PROTEIN 4"/>
    <property type="match status" value="1"/>
</dbReference>
<dbReference type="eggNOG" id="ENOG502REBM">
    <property type="taxonomic scope" value="Eukaryota"/>
</dbReference>
<feature type="region of interest" description="Disordered" evidence="4">
    <location>
        <begin position="918"/>
        <end position="956"/>
    </location>
</feature>
<evidence type="ECO:0000313" key="6">
    <source>
        <dbReference type="EMBL" id="CCE91216.1"/>
    </source>
</evidence>
<dbReference type="PROSITE" id="PS50003">
    <property type="entry name" value="PH_DOMAIN"/>
    <property type="match status" value="1"/>
</dbReference>
<feature type="domain" description="PH" evidence="5">
    <location>
        <begin position="1225"/>
        <end position="1333"/>
    </location>
</feature>
<feature type="compositionally biased region" description="Basic and acidic residues" evidence="4">
    <location>
        <begin position="74"/>
        <end position="83"/>
    </location>
</feature>
<dbReference type="GO" id="GO:0031106">
    <property type="term" value="P:septin ring organization"/>
    <property type="evidence" value="ECO:0007669"/>
    <property type="project" value="EnsemblFungi"/>
</dbReference>
<organism evidence="6 7">
    <name type="scientific">Torulaspora delbrueckii</name>
    <name type="common">Yeast</name>
    <name type="synonym">Candida colliculosa</name>
    <dbReference type="NCBI Taxonomy" id="4950"/>
    <lineage>
        <taxon>Eukaryota</taxon>
        <taxon>Fungi</taxon>
        <taxon>Dikarya</taxon>
        <taxon>Ascomycota</taxon>
        <taxon>Saccharomycotina</taxon>
        <taxon>Saccharomycetes</taxon>
        <taxon>Saccharomycetales</taxon>
        <taxon>Saccharomycetaceae</taxon>
        <taxon>Torulaspora</taxon>
    </lineage>
</organism>
<feature type="compositionally biased region" description="Polar residues" evidence="4">
    <location>
        <begin position="527"/>
        <end position="562"/>
    </location>
</feature>
<dbReference type="GeneID" id="11500551"/>
<proteinExistence type="predicted"/>
<keyword evidence="3" id="KW-0175">Coiled coil</keyword>
<dbReference type="GO" id="GO:0000142">
    <property type="term" value="C:cellular bud neck contractile ring"/>
    <property type="evidence" value="ECO:0007669"/>
    <property type="project" value="EnsemblFungi"/>
</dbReference>
<feature type="compositionally biased region" description="Basic and acidic residues" evidence="4">
    <location>
        <begin position="497"/>
        <end position="526"/>
    </location>
</feature>
<dbReference type="GO" id="GO:0005621">
    <property type="term" value="C:cellular bud scar"/>
    <property type="evidence" value="ECO:0007669"/>
    <property type="project" value="EnsemblFungi"/>
</dbReference>
<evidence type="ECO:0000256" key="1">
    <source>
        <dbReference type="ARBA" id="ARBA00022618"/>
    </source>
</evidence>
<dbReference type="InParanoid" id="G8ZRS4"/>
<feature type="coiled-coil region" evidence="3">
    <location>
        <begin position="184"/>
        <end position="214"/>
    </location>
</feature>
<sequence>MTSNAVADETMDSLLKEIDDEMENTISTENKSSTDRSGESQKTRSWSIPLQDIGDETMDMIVSHNTISNIMVRNEDQGDEHGEAGTVEPLAPSRKSVVFSEGVNFHEYQDVSDQGEDEQDSNELTTSWKKSSFVAAKPVEVNQSLIVEAHTDSEDEKDHEQPVITTHDLLQHTVTDLDEKLSHMLDKKRNVQRLKLMTEELEEKELESEEKEKASPIKFTLQPTKPLIPSIGNSIEETSLIHFQSMENLAGADDEIEDDDSCSEYMNEVQHSPSKIPLVNTVNINKFSITNQGREPQTRISSGSSCCDSISDLKTTIQHDSYRLLDDKVSGNGDDSDCKFYDDGKPLENEVMVTSHPNTSRIFSVATSAEGYKSAKETVRSPDSVYSNQEMESPPTVKLLEAPVNDLHIKAELMGDEDTTQDEEQGSHKDDDIISDSGSVIERSMHKGQYPPEIPQLPVLTSSHSASKEKSLEADSEEDNQSEIGFTDLHDVASSVKDVDQEKPEKVEISSVDKSEKSIEIPRSHDSAQTVTSKSLQTNVEGLNPLSSQDDFVTTTSRSSSIAEHANETAGANISSGGKESKNERKFSILPPFAPVGSIFLDDPFVDDFETSGESIDLTKSVKPSNYLSIWHMQEEDIRATSPAISSNSQFSRCTDSTNTSASVNSNLEHNFKFKPRVISRSKYYYPESRQASCDVEDSYVISNFETALDPLRRNTIISRRIQENIKSRRKLYPSMKEIDENDAESLDDKEIVTGPAEEHTVVDDVAEERNQEIEKQPDHDFSAFQLDLLPCLPDAKLKDEFMSYLEAVSHDNRSILNHSEIETGKYNVWDHQSEFEVPTGDVKKTISMDVINKLLEEENHTPEPVAEESVSLQPPVNLAILKTPVKEVSVGRGLSLKGYDALVSTDVGSERHSALFVSPSRGEDGQSPVKKTHVDSPFKVKHKKPAQHDSEKPDTDFKGLAIQSFEPEEKQKVVLPESVHAIESDEQKSLSNEEQVDQSLPDRGNLYLRLNNVANILIHGITHHKAQFAIEFDNGKDVVQTAWDTLANDKKWEINQEFEVILDNDLDKIPKLIITLKCRYESPKNELKEIVERVPVGRKFPFGKSKYQYQKRFVQTAPKKDEWDYLFARDGSFGRCEIPINKDFLKEIKFQSKPLSFTLINEWARKSDSNSTKKIHELPRRPPYAIGTLNIEACHLERTSPFEKLPKTLAIAHNIISKYRAQQAITKEGFLLQEGGDVEGSIQRRFFKLQGNNMLGYHEMSRQAKVDINLLKVVNVFGPGDVPKEGERNLTDLVLFSGCFHLVFDNGERIAFSTESAEEEAEWFNKIKDVVDLNRCHQPWVKYFNQNYLI</sequence>
<evidence type="ECO:0000256" key="2">
    <source>
        <dbReference type="ARBA" id="ARBA00023306"/>
    </source>
</evidence>
<dbReference type="SMART" id="SM00233">
    <property type="entry name" value="PH"/>
    <property type="match status" value="1"/>
</dbReference>
<dbReference type="KEGG" id="tdl:TDEL_0C03270"/>
<feature type="region of interest" description="Disordered" evidence="4">
    <location>
        <begin position="1"/>
        <end position="51"/>
    </location>
</feature>
<dbReference type="Pfam" id="PF00169">
    <property type="entry name" value="PH"/>
    <property type="match status" value="1"/>
</dbReference>
<reference evidence="6 7" key="1">
    <citation type="journal article" date="2011" name="Proc. Natl. Acad. Sci. U.S.A.">
        <title>Evolutionary erosion of yeast sex chromosomes by mating-type switching accidents.</title>
        <authorList>
            <person name="Gordon J.L."/>
            <person name="Armisen D."/>
            <person name="Proux-Wera E."/>
            <person name="Oheigeartaigh S.S."/>
            <person name="Byrne K.P."/>
            <person name="Wolfe K.H."/>
        </authorList>
    </citation>
    <scope>NUCLEOTIDE SEQUENCE [LARGE SCALE GENOMIC DNA]</scope>
    <source>
        <strain evidence="7">ATCC 10662 / CBS 1146 / NBRC 0425 / NCYC 2629 / NRRL Y-866</strain>
    </source>
</reference>
<dbReference type="HOGENOM" id="CLU_004727_0_0_1"/>
<dbReference type="FunCoup" id="G8ZRS4">
    <property type="interactions" value="202"/>
</dbReference>
<name>G8ZRS4_TORDE</name>
<protein>
    <recommendedName>
        <fullName evidence="5">PH domain-containing protein</fullName>
    </recommendedName>
</protein>
<keyword evidence="2" id="KW-0131">Cell cycle</keyword>
<dbReference type="CDD" id="cd13278">
    <property type="entry name" value="PH_Bud4"/>
    <property type="match status" value="1"/>
</dbReference>
<dbReference type="EMBL" id="HE616744">
    <property type="protein sequence ID" value="CCE91216.1"/>
    <property type="molecule type" value="Genomic_DNA"/>
</dbReference>
<keyword evidence="1" id="KW-0132">Cell division</keyword>
<dbReference type="STRING" id="1076872.G8ZRS4"/>